<name>A0A256EXZ9_9HYPH</name>
<organism evidence="1 2">
    <name type="scientific">Brucella grignonensis</name>
    <dbReference type="NCBI Taxonomy" id="94627"/>
    <lineage>
        <taxon>Bacteria</taxon>
        <taxon>Pseudomonadati</taxon>
        <taxon>Pseudomonadota</taxon>
        <taxon>Alphaproteobacteria</taxon>
        <taxon>Hyphomicrobiales</taxon>
        <taxon>Brucellaceae</taxon>
        <taxon>Brucella/Ochrobactrum group</taxon>
        <taxon>Brucella</taxon>
    </lineage>
</organism>
<comment type="caution">
    <text evidence="1">The sequence shown here is derived from an EMBL/GenBank/DDBJ whole genome shotgun (WGS) entry which is preliminary data.</text>
</comment>
<accession>A0A256EXZ9</accession>
<evidence type="ECO:0000313" key="1">
    <source>
        <dbReference type="EMBL" id="OYR07489.1"/>
    </source>
</evidence>
<proteinExistence type="predicted"/>
<protein>
    <submittedName>
        <fullName evidence="1">Uncharacterized protein</fullName>
    </submittedName>
</protein>
<reference evidence="1 2" key="1">
    <citation type="submission" date="2017-07" db="EMBL/GenBank/DDBJ databases">
        <title>Phylogenetic study on the rhizospheric bacterium Ochrobactrum sp. A44.</title>
        <authorList>
            <person name="Krzyzanowska D.M."/>
            <person name="Ossowicki A."/>
            <person name="Rajewska M."/>
            <person name="Maciag T."/>
            <person name="Kaczynski Z."/>
            <person name="Czerwicka M."/>
            <person name="Jafra S."/>
        </authorList>
    </citation>
    <scope>NUCLEOTIDE SEQUENCE [LARGE SCALE GENOMIC DNA]</scope>
    <source>
        <strain evidence="1 2">OgA9a</strain>
    </source>
</reference>
<sequence length="37" mass="4406">MLELQIRQCKPQKAAIETLNQYMIYNFHTPALHKDDC</sequence>
<dbReference type="EMBL" id="NNRL01000169">
    <property type="protein sequence ID" value="OYR07489.1"/>
    <property type="molecule type" value="Genomic_DNA"/>
</dbReference>
<dbReference type="AlphaFoldDB" id="A0A256EXZ9"/>
<evidence type="ECO:0000313" key="2">
    <source>
        <dbReference type="Proteomes" id="UP000216478"/>
    </source>
</evidence>
<gene>
    <name evidence="1" type="ORF">CEV33_3606</name>
</gene>
<keyword evidence="2" id="KW-1185">Reference proteome</keyword>
<dbReference type="Proteomes" id="UP000216478">
    <property type="component" value="Unassembled WGS sequence"/>
</dbReference>